<dbReference type="InterPro" id="IPR002110">
    <property type="entry name" value="Ankyrin_rpt"/>
</dbReference>
<dbReference type="Pfam" id="PF00023">
    <property type="entry name" value="Ank"/>
    <property type="match status" value="1"/>
</dbReference>
<organism evidence="2 3">
    <name type="scientific">Pinctada imbricata</name>
    <name type="common">Atlantic pearl-oyster</name>
    <name type="synonym">Pinctada martensii</name>
    <dbReference type="NCBI Taxonomy" id="66713"/>
    <lineage>
        <taxon>Eukaryota</taxon>
        <taxon>Metazoa</taxon>
        <taxon>Spiralia</taxon>
        <taxon>Lophotrochozoa</taxon>
        <taxon>Mollusca</taxon>
        <taxon>Bivalvia</taxon>
        <taxon>Autobranchia</taxon>
        <taxon>Pteriomorphia</taxon>
        <taxon>Pterioida</taxon>
        <taxon>Pterioidea</taxon>
        <taxon>Pteriidae</taxon>
        <taxon>Pinctada</taxon>
    </lineage>
</organism>
<gene>
    <name evidence="2" type="ORF">FSP39_001155</name>
</gene>
<dbReference type="PANTHER" id="PTHR24121:SF21">
    <property type="entry name" value="ANKYRIN REPEAT FAMILY PROTEIN"/>
    <property type="match status" value="1"/>
</dbReference>
<dbReference type="PROSITE" id="PS50297">
    <property type="entry name" value="ANK_REP_REGION"/>
    <property type="match status" value="2"/>
</dbReference>
<sequence length="396" mass="45171">MERRRMRPFKNMLARGDPDYYKQISKCIKNGNKEMFTSLLTELNTNGQSEKLATYDEGEGETLLHVAVKYQDDNYFVEYLINECPLLLKKAREMSSDFHGQTPLHVAITKGNLGAVSLMIEKSGPVKTDLLHTCATGKRFVNTVMMGELPLTVAALKGNFEIVDILIENEADLSRQNHHGDTVFHSLIKYAAIYPEKITPVLNMMSKLNHLIEGLSNDRETADDPDRDVDDPNCFTYTYHFSYIWFLQNHECLTPLQLAAKHGLSDIFEYILNIKDVYCILSTHDGLFDVKQYDISEIDTVCNHKTYHNQKALTTRPSVKISPDRLEGVGKKNVTESDDCLPFYQTCKPPKPESVLEMMYSSQYSSRAAFRIIELPAVKNIVKTKWKHYKTVFGSG</sequence>
<dbReference type="PROSITE" id="PS50088">
    <property type="entry name" value="ANK_REPEAT"/>
    <property type="match status" value="2"/>
</dbReference>
<name>A0AA88XR07_PINIB</name>
<evidence type="ECO:0000313" key="2">
    <source>
        <dbReference type="EMBL" id="KAK3087062.1"/>
    </source>
</evidence>
<accession>A0AA88XR07</accession>
<dbReference type="SUPFAM" id="SSF48403">
    <property type="entry name" value="Ankyrin repeat"/>
    <property type="match status" value="1"/>
</dbReference>
<comment type="caution">
    <text evidence="2">The sequence shown here is derived from an EMBL/GenBank/DDBJ whole genome shotgun (WGS) entry which is preliminary data.</text>
</comment>
<dbReference type="Gene3D" id="1.25.40.20">
    <property type="entry name" value="Ankyrin repeat-containing domain"/>
    <property type="match status" value="1"/>
</dbReference>
<feature type="repeat" description="ANK" evidence="1">
    <location>
        <begin position="146"/>
        <end position="178"/>
    </location>
</feature>
<dbReference type="PANTHER" id="PTHR24121">
    <property type="entry name" value="NO MECHANORECEPTOR POTENTIAL C, ISOFORM D-RELATED"/>
    <property type="match status" value="1"/>
</dbReference>
<proteinExistence type="predicted"/>
<dbReference type="Proteomes" id="UP001186944">
    <property type="component" value="Unassembled WGS sequence"/>
</dbReference>
<evidence type="ECO:0000256" key="1">
    <source>
        <dbReference type="PROSITE-ProRule" id="PRU00023"/>
    </source>
</evidence>
<protein>
    <submittedName>
        <fullName evidence="2">Uncharacterized protein</fullName>
    </submittedName>
</protein>
<dbReference type="Pfam" id="PF12796">
    <property type="entry name" value="Ank_2"/>
    <property type="match status" value="1"/>
</dbReference>
<dbReference type="EMBL" id="VSWD01000011">
    <property type="protein sequence ID" value="KAK3087062.1"/>
    <property type="molecule type" value="Genomic_DNA"/>
</dbReference>
<keyword evidence="1" id="KW-0040">ANK repeat</keyword>
<reference evidence="2" key="1">
    <citation type="submission" date="2019-08" db="EMBL/GenBank/DDBJ databases">
        <title>The improved chromosome-level genome for the pearl oyster Pinctada fucata martensii using PacBio sequencing and Hi-C.</title>
        <authorList>
            <person name="Zheng Z."/>
        </authorList>
    </citation>
    <scope>NUCLEOTIDE SEQUENCE</scope>
    <source>
        <strain evidence="2">ZZ-2019</strain>
        <tissue evidence="2">Adductor muscle</tissue>
    </source>
</reference>
<keyword evidence="3" id="KW-1185">Reference proteome</keyword>
<dbReference type="AlphaFoldDB" id="A0AA88XR07"/>
<dbReference type="InterPro" id="IPR036770">
    <property type="entry name" value="Ankyrin_rpt-contain_sf"/>
</dbReference>
<feature type="repeat" description="ANK" evidence="1">
    <location>
        <begin position="99"/>
        <end position="123"/>
    </location>
</feature>
<evidence type="ECO:0000313" key="3">
    <source>
        <dbReference type="Proteomes" id="UP001186944"/>
    </source>
</evidence>
<dbReference type="SMART" id="SM00248">
    <property type="entry name" value="ANK"/>
    <property type="match status" value="4"/>
</dbReference>